<evidence type="ECO:0000256" key="3">
    <source>
        <dbReference type="ARBA" id="ARBA00023285"/>
    </source>
</evidence>
<evidence type="ECO:0000259" key="5">
    <source>
        <dbReference type="PROSITE" id="PS51337"/>
    </source>
</evidence>
<reference evidence="10 11" key="2">
    <citation type="submission" date="2017-09" db="EMBL/GenBank/DDBJ databases">
        <title>Depth-based differentiation of microbial function through sediment-hosted aquifers and enrichment of novel symbionts in the deep terrestrial subsurface.</title>
        <authorList>
            <person name="Probst A.J."/>
            <person name="Ladd B."/>
            <person name="Jarett J.K."/>
            <person name="Geller-Mcgrath D.E."/>
            <person name="Sieber C.M."/>
            <person name="Emerson J.B."/>
            <person name="Anantharaman K."/>
            <person name="Thomas B.C."/>
            <person name="Malmstrom R."/>
            <person name="Stieglmeier M."/>
            <person name="Klingl A."/>
            <person name="Woyke T."/>
            <person name="Ryan C.M."/>
            <person name="Banfield J.F."/>
        </authorList>
    </citation>
    <scope>NUCLEOTIDE SEQUENCE [LARGE SCALE GENOMIC DNA]</scope>
    <source>
        <strain evidence="7">CG_4_10_14_3_um_filter_34_13</strain>
        <strain evidence="8">CG_4_9_14_3_um_filter_33_16</strain>
    </source>
</reference>
<dbReference type="GO" id="GO:0046872">
    <property type="term" value="F:metal ion binding"/>
    <property type="evidence" value="ECO:0007669"/>
    <property type="project" value="UniProtKB-KW"/>
</dbReference>
<proteinExistence type="inferred from homology"/>
<dbReference type="GO" id="GO:0032259">
    <property type="term" value="P:methylation"/>
    <property type="evidence" value="ECO:0007669"/>
    <property type="project" value="UniProtKB-KW"/>
</dbReference>
<keyword evidence="3" id="KW-0170">Cobalt</keyword>
<evidence type="ECO:0000313" key="8">
    <source>
        <dbReference type="EMBL" id="PJB56612.1"/>
    </source>
</evidence>
<keyword evidence="6" id="KW-0489">Methyltransferase</keyword>
<dbReference type="GO" id="GO:0031419">
    <property type="term" value="F:cobalamin binding"/>
    <property type="evidence" value="ECO:0007669"/>
    <property type="project" value="InterPro"/>
</dbReference>
<accession>A0A2M8CC23</accession>
<evidence type="ECO:0000313" key="6">
    <source>
        <dbReference type="EMBL" id="OIP67988.1"/>
    </source>
</evidence>
<dbReference type="Pfam" id="PF02310">
    <property type="entry name" value="B12-binding"/>
    <property type="match status" value="1"/>
</dbReference>
<evidence type="ECO:0000313" key="11">
    <source>
        <dbReference type="Proteomes" id="UP000230646"/>
    </source>
</evidence>
<evidence type="ECO:0000256" key="1">
    <source>
        <dbReference type="ARBA" id="ARBA00010854"/>
    </source>
</evidence>
<dbReference type="InterPro" id="IPR036594">
    <property type="entry name" value="Meth_synthase_dom"/>
</dbReference>
<dbReference type="GO" id="GO:0046653">
    <property type="term" value="P:tetrahydrofolate metabolic process"/>
    <property type="evidence" value="ECO:0007669"/>
    <property type="project" value="TreeGrafter"/>
</dbReference>
<dbReference type="Gene3D" id="1.10.1240.10">
    <property type="entry name" value="Methionine synthase domain"/>
    <property type="match status" value="1"/>
</dbReference>
<dbReference type="Proteomes" id="UP000230646">
    <property type="component" value="Unassembled WGS sequence"/>
</dbReference>
<dbReference type="InterPro" id="IPR003759">
    <property type="entry name" value="Cbl-bd_cap"/>
</dbReference>
<keyword evidence="2" id="KW-0479">Metal-binding</keyword>
<gene>
    <name evidence="6" type="ORF">AUK42_06565</name>
    <name evidence="8" type="ORF">CO097_04755</name>
    <name evidence="7" type="ORF">COZ07_10505</name>
</gene>
<dbReference type="FunFam" id="3.40.50.280:FF:000003">
    <property type="entry name" value="Dimethylamine methyltransferase corrinoid protein"/>
    <property type="match status" value="1"/>
</dbReference>
<feature type="domain" description="B12-binding N-terminal" evidence="5">
    <location>
        <begin position="1"/>
        <end position="88"/>
    </location>
</feature>
<name>A0A1J5G6M9_9BACT</name>
<dbReference type="EMBL" id="MNYY01000129">
    <property type="protein sequence ID" value="OIP67988.1"/>
    <property type="molecule type" value="Genomic_DNA"/>
</dbReference>
<comment type="caution">
    <text evidence="6">The sequence shown here is derived from an EMBL/GenBank/DDBJ whole genome shotgun (WGS) entry which is preliminary data.</text>
</comment>
<dbReference type="Gene3D" id="3.40.50.280">
    <property type="entry name" value="Cobalamin-binding domain"/>
    <property type="match status" value="1"/>
</dbReference>
<dbReference type="RefSeq" id="WP_406608564.1">
    <property type="nucleotide sequence ID" value="NZ_PFKO01000388.1"/>
</dbReference>
<dbReference type="SUPFAM" id="SSF47644">
    <property type="entry name" value="Methionine synthase domain"/>
    <property type="match status" value="1"/>
</dbReference>
<dbReference type="InterPro" id="IPR006158">
    <property type="entry name" value="Cobalamin-bd"/>
</dbReference>
<dbReference type="SUPFAM" id="SSF52242">
    <property type="entry name" value="Cobalamin (vitamin B12)-binding domain"/>
    <property type="match status" value="1"/>
</dbReference>
<evidence type="ECO:0000313" key="10">
    <source>
        <dbReference type="Proteomes" id="UP000228560"/>
    </source>
</evidence>
<feature type="domain" description="B12-binding" evidence="4">
    <location>
        <begin position="88"/>
        <end position="214"/>
    </location>
</feature>
<evidence type="ECO:0000313" key="9">
    <source>
        <dbReference type="Proteomes" id="UP000182763"/>
    </source>
</evidence>
<dbReference type="InterPro" id="IPR050554">
    <property type="entry name" value="Met_Synthase/Corrinoid"/>
</dbReference>
<dbReference type="SMART" id="SM01018">
    <property type="entry name" value="B12-binding_2"/>
    <property type="match status" value="1"/>
</dbReference>
<dbReference type="GO" id="GO:0050667">
    <property type="term" value="P:homocysteine metabolic process"/>
    <property type="evidence" value="ECO:0007669"/>
    <property type="project" value="TreeGrafter"/>
</dbReference>
<dbReference type="Proteomes" id="UP000228560">
    <property type="component" value="Unassembled WGS sequence"/>
</dbReference>
<protein>
    <submittedName>
        <fullName evidence="7">Cobalamin-binding protein</fullName>
    </submittedName>
    <submittedName>
        <fullName evidence="6">Methyltransferase</fullName>
    </submittedName>
</protein>
<dbReference type="EMBL" id="PFKO01000388">
    <property type="protein sequence ID" value="PIY31082.1"/>
    <property type="molecule type" value="Genomic_DNA"/>
</dbReference>
<dbReference type="InterPro" id="IPR036724">
    <property type="entry name" value="Cobalamin-bd_sf"/>
</dbReference>
<evidence type="ECO:0000256" key="2">
    <source>
        <dbReference type="ARBA" id="ARBA00022723"/>
    </source>
</evidence>
<dbReference type="CDD" id="cd02070">
    <property type="entry name" value="corrinoid_protein_B12-BD"/>
    <property type="match status" value="1"/>
</dbReference>
<organism evidence="6 9">
    <name type="scientific">Candidatus Infernicultor aquiphilus</name>
    <dbReference type="NCBI Taxonomy" id="1805029"/>
    <lineage>
        <taxon>Bacteria</taxon>
        <taxon>Pseudomonadati</taxon>
        <taxon>Atribacterota</taxon>
        <taxon>Candidatus Phoenicimicrobiia</taxon>
        <taxon>Candidatus Pheonicimicrobiales</taxon>
        <taxon>Candidatus Phoenicimicrobiaceae</taxon>
        <taxon>Candidatus Infernicultor</taxon>
    </lineage>
</organism>
<dbReference type="PROSITE" id="PS51332">
    <property type="entry name" value="B12_BINDING"/>
    <property type="match status" value="1"/>
</dbReference>
<dbReference type="PANTHER" id="PTHR45833:SF1">
    <property type="entry name" value="METHIONINE SYNTHASE"/>
    <property type="match status" value="1"/>
</dbReference>
<evidence type="ECO:0000259" key="4">
    <source>
        <dbReference type="PROSITE" id="PS51332"/>
    </source>
</evidence>
<evidence type="ECO:0000313" key="7">
    <source>
        <dbReference type="EMBL" id="PIY31082.1"/>
    </source>
</evidence>
<dbReference type="EMBL" id="PFTV01000117">
    <property type="protein sequence ID" value="PJB56612.1"/>
    <property type="molecule type" value="Genomic_DNA"/>
</dbReference>
<comment type="similarity">
    <text evidence="1">Belongs to the methylamine corrinoid protein family.</text>
</comment>
<reference evidence="6 9" key="1">
    <citation type="journal article" date="2016" name="Environ. Microbiol.">
        <title>Genomic resolution of a cold subsurface aquifer community provides metabolic insights for novel microbes adapted to high CO concentrations.</title>
        <authorList>
            <person name="Probst A.J."/>
            <person name="Castelle C.J."/>
            <person name="Singh A."/>
            <person name="Brown C.T."/>
            <person name="Anantharaman K."/>
            <person name="Sharon I."/>
            <person name="Hug L.A."/>
            <person name="Burstein D."/>
            <person name="Emerson J.B."/>
            <person name="Thomas B.C."/>
            <person name="Banfield J.F."/>
        </authorList>
    </citation>
    <scope>NUCLEOTIDE SEQUENCE [LARGE SCALE GENOMIC DNA]</scope>
    <source>
        <strain evidence="6">CG2_30_33_13</strain>
    </source>
</reference>
<dbReference type="PROSITE" id="PS51337">
    <property type="entry name" value="B12_BINDING_NTER"/>
    <property type="match status" value="1"/>
</dbReference>
<accession>A0A2M7PL52</accession>
<dbReference type="GO" id="GO:0005829">
    <property type="term" value="C:cytosol"/>
    <property type="evidence" value="ECO:0007669"/>
    <property type="project" value="TreeGrafter"/>
</dbReference>
<keyword evidence="6" id="KW-0808">Transferase</keyword>
<dbReference type="STRING" id="1805029.AUK42_06565"/>
<dbReference type="GO" id="GO:0008705">
    <property type="term" value="F:methionine synthase activity"/>
    <property type="evidence" value="ECO:0007669"/>
    <property type="project" value="TreeGrafter"/>
</dbReference>
<dbReference type="Proteomes" id="UP000182763">
    <property type="component" value="Unassembled WGS sequence"/>
</dbReference>
<dbReference type="Pfam" id="PF02607">
    <property type="entry name" value="B12-binding_2"/>
    <property type="match status" value="1"/>
</dbReference>
<dbReference type="PANTHER" id="PTHR45833">
    <property type="entry name" value="METHIONINE SYNTHASE"/>
    <property type="match status" value="1"/>
</dbReference>
<sequence length="214" mass="23297">MVELKELQEALFLGNISKVKEIIQKALQENIDPKEILEQGLIKGMEIVGIKFKNNDIFLPEVLLASQAMYGGMELLQPILIKSGVKAVGKVIIGTTKGDLHDIGKNLVAMMLKGGGFEVVDLGIDVSPEKFLKATQEYQPDIVGISALLTTTMMGMKEVITILKKKGLKDKVKVMIGGAPITQEFADEIGADGYAPDVASAVEKAKKFLKELRR</sequence>
<accession>A0A1J5G6M9</accession>
<dbReference type="AlphaFoldDB" id="A0A1J5G6M9"/>